<dbReference type="PROSITE" id="PS51257">
    <property type="entry name" value="PROKAR_LIPOPROTEIN"/>
    <property type="match status" value="1"/>
</dbReference>
<name>A0A1I3SZZ2_9BACL</name>
<organism evidence="3 4">
    <name type="scientific">Brevibacillus centrosporus</name>
    <dbReference type="NCBI Taxonomy" id="54910"/>
    <lineage>
        <taxon>Bacteria</taxon>
        <taxon>Bacillati</taxon>
        <taxon>Bacillota</taxon>
        <taxon>Bacilli</taxon>
        <taxon>Bacillales</taxon>
        <taxon>Paenibacillaceae</taxon>
        <taxon>Brevibacillus</taxon>
    </lineage>
</organism>
<evidence type="ECO:0000313" key="4">
    <source>
        <dbReference type="Proteomes" id="UP000198915"/>
    </source>
</evidence>
<evidence type="ECO:0000313" key="3">
    <source>
        <dbReference type="EMBL" id="SFJ63963.1"/>
    </source>
</evidence>
<feature type="compositionally biased region" description="Polar residues" evidence="1">
    <location>
        <begin position="189"/>
        <end position="199"/>
    </location>
</feature>
<feature type="chain" id="PRO_5039714746" description="DUF4247 domain-containing protein" evidence="2">
    <location>
        <begin position="24"/>
        <end position="264"/>
    </location>
</feature>
<protein>
    <recommendedName>
        <fullName evidence="5">DUF4247 domain-containing protein</fullName>
    </recommendedName>
</protein>
<gene>
    <name evidence="3" type="ORF">SAMN05518846_104354</name>
</gene>
<dbReference type="InterPro" id="IPR025341">
    <property type="entry name" value="DUF4247"/>
</dbReference>
<reference evidence="4" key="1">
    <citation type="submission" date="2016-10" db="EMBL/GenBank/DDBJ databases">
        <authorList>
            <person name="Varghese N."/>
            <person name="Submissions S."/>
        </authorList>
    </citation>
    <scope>NUCLEOTIDE SEQUENCE [LARGE SCALE GENOMIC DNA]</scope>
    <source>
        <strain evidence="4">OK042</strain>
    </source>
</reference>
<proteinExistence type="predicted"/>
<dbReference type="EMBL" id="FORT01000004">
    <property type="protein sequence ID" value="SFJ63963.1"/>
    <property type="molecule type" value="Genomic_DNA"/>
</dbReference>
<feature type="region of interest" description="Disordered" evidence="1">
    <location>
        <begin position="165"/>
        <end position="264"/>
    </location>
</feature>
<dbReference type="AlphaFoldDB" id="A0A1I3SZZ2"/>
<keyword evidence="2" id="KW-0732">Signal</keyword>
<keyword evidence="4" id="KW-1185">Reference proteome</keyword>
<evidence type="ECO:0008006" key="5">
    <source>
        <dbReference type="Google" id="ProtNLM"/>
    </source>
</evidence>
<evidence type="ECO:0000256" key="1">
    <source>
        <dbReference type="SAM" id="MobiDB-lite"/>
    </source>
</evidence>
<dbReference type="GeneID" id="301131882"/>
<feature type="compositionally biased region" description="Low complexity" evidence="1">
    <location>
        <begin position="211"/>
        <end position="250"/>
    </location>
</feature>
<dbReference type="Proteomes" id="UP000198915">
    <property type="component" value="Unassembled WGS sequence"/>
</dbReference>
<dbReference type="STRING" id="1884381.SAMN05518846_104354"/>
<feature type="signal peptide" evidence="2">
    <location>
        <begin position="1"/>
        <end position="23"/>
    </location>
</feature>
<evidence type="ECO:0000256" key="2">
    <source>
        <dbReference type="SAM" id="SignalP"/>
    </source>
</evidence>
<dbReference type="RefSeq" id="WP_092267797.1">
    <property type="nucleotide sequence ID" value="NZ_BJOE01000008.1"/>
</dbReference>
<dbReference type="Pfam" id="PF14042">
    <property type="entry name" value="DUF4247"/>
    <property type="match status" value="1"/>
</dbReference>
<accession>A0A1I3SZZ2</accession>
<sequence length="264" mass="28733">MPQKWMKSIKLMLLPALFLLTLAGCGSPSVGDTYPLESVSSKDQGQTSRVYRAENKSVPVVAKELADQNTPDEISKEDSQHMFLIYPNEVYHLQQDAAKPSDTLIEIDTKEYVRNNYDSSFLQGYILASVLDDLFDGHKKSYKGSYRGYSSKDIYKPSGTYHVPTAEEKKAAPPVTTSGKGSIIKRGSTAKNSDSSVGSDGNILKKQVEPSKSSSGKIIRNSSSSSSSSSSSVAPKRSSIFSSPKSNSPPRTKTGGFGRITKRR</sequence>